<proteinExistence type="predicted"/>
<dbReference type="AlphaFoldDB" id="A0A0E9QC78"/>
<feature type="transmembrane region" description="Helical" evidence="1">
    <location>
        <begin position="20"/>
        <end position="37"/>
    </location>
</feature>
<dbReference type="EMBL" id="GBXM01004440">
    <property type="protein sequence ID" value="JAI04138.1"/>
    <property type="molecule type" value="Transcribed_RNA"/>
</dbReference>
<organism evidence="2">
    <name type="scientific">Anguilla anguilla</name>
    <name type="common">European freshwater eel</name>
    <name type="synonym">Muraena anguilla</name>
    <dbReference type="NCBI Taxonomy" id="7936"/>
    <lineage>
        <taxon>Eukaryota</taxon>
        <taxon>Metazoa</taxon>
        <taxon>Chordata</taxon>
        <taxon>Craniata</taxon>
        <taxon>Vertebrata</taxon>
        <taxon>Euteleostomi</taxon>
        <taxon>Actinopterygii</taxon>
        <taxon>Neopterygii</taxon>
        <taxon>Teleostei</taxon>
        <taxon>Anguilliformes</taxon>
        <taxon>Anguillidae</taxon>
        <taxon>Anguilla</taxon>
    </lineage>
</organism>
<accession>A0A0E9QC78</accession>
<sequence>MLCFRKLYFKCLFRIINLNLFLYHAASSLSAVVSGCMHHRKYFQRHISNVNYIKLRNE</sequence>
<reference evidence="2" key="1">
    <citation type="submission" date="2014-11" db="EMBL/GenBank/DDBJ databases">
        <authorList>
            <person name="Amaro Gonzalez C."/>
        </authorList>
    </citation>
    <scope>NUCLEOTIDE SEQUENCE</scope>
</reference>
<reference evidence="2" key="2">
    <citation type="journal article" date="2015" name="Fish Shellfish Immunol.">
        <title>Early steps in the European eel (Anguilla anguilla)-Vibrio vulnificus interaction in the gills: Role of the RtxA13 toxin.</title>
        <authorList>
            <person name="Callol A."/>
            <person name="Pajuelo D."/>
            <person name="Ebbesson L."/>
            <person name="Teles M."/>
            <person name="MacKenzie S."/>
            <person name="Amaro C."/>
        </authorList>
    </citation>
    <scope>NUCLEOTIDE SEQUENCE</scope>
</reference>
<dbReference type="EMBL" id="GBXM01094198">
    <property type="protein sequence ID" value="JAH14379.1"/>
    <property type="molecule type" value="Transcribed_RNA"/>
</dbReference>
<evidence type="ECO:0000313" key="2">
    <source>
        <dbReference type="EMBL" id="JAH14379.1"/>
    </source>
</evidence>
<keyword evidence="1" id="KW-0472">Membrane</keyword>
<protein>
    <submittedName>
        <fullName evidence="2">Uncharacterized protein</fullName>
    </submittedName>
</protein>
<keyword evidence="1" id="KW-0812">Transmembrane</keyword>
<evidence type="ECO:0000256" key="1">
    <source>
        <dbReference type="SAM" id="Phobius"/>
    </source>
</evidence>
<name>A0A0E9QC78_ANGAN</name>
<keyword evidence="1" id="KW-1133">Transmembrane helix</keyword>